<dbReference type="CDD" id="cd00293">
    <property type="entry name" value="USP-like"/>
    <property type="match status" value="1"/>
</dbReference>
<comment type="similarity">
    <text evidence="1">Belongs to the universal stress protein A family.</text>
</comment>
<sequence>MHSKILVAVENNQIGEAVFNEALSMAKTNGACLMLLHVTSPFEERYVNPISMDPYSFYPTMHSEAILQTLKKWDALKQEYTDFLIGLSQRAASYGISAEFTQNIGDPGRIICDIARNWQADLIIVGRRGRVGLSEFFLGSVSNYVLHHAHCSVLTVQGALKNTNETLAQSCQTVEASL</sequence>
<dbReference type="Pfam" id="PF00582">
    <property type="entry name" value="Usp"/>
    <property type="match status" value="1"/>
</dbReference>
<dbReference type="SUPFAM" id="SSF52402">
    <property type="entry name" value="Adenine nucleotide alpha hydrolases-like"/>
    <property type="match status" value="1"/>
</dbReference>
<dbReference type="RefSeq" id="WP_127086078.1">
    <property type="nucleotide sequence ID" value="NZ_RSCL01000028.1"/>
</dbReference>
<evidence type="ECO:0000313" key="3">
    <source>
        <dbReference type="EMBL" id="RUS98631.1"/>
    </source>
</evidence>
<dbReference type="PANTHER" id="PTHR46268:SF8">
    <property type="entry name" value="UNIVERSAL STRESS PROTEIN SLL1388"/>
    <property type="match status" value="1"/>
</dbReference>
<reference evidence="3" key="1">
    <citation type="submission" date="2018-12" db="EMBL/GenBank/DDBJ databases">
        <authorList>
            <person name="Will S."/>
            <person name="Neumann-Schaal M."/>
            <person name="Henke P."/>
        </authorList>
    </citation>
    <scope>NUCLEOTIDE SEQUENCE</scope>
    <source>
        <strain evidence="3">PCC 7102</strain>
    </source>
</reference>
<dbReference type="OrthoDB" id="516822at2"/>
<proteinExistence type="inferred from homology"/>
<comment type="caution">
    <text evidence="3">The sequence shown here is derived from an EMBL/GenBank/DDBJ whole genome shotgun (WGS) entry which is preliminary data.</text>
</comment>
<dbReference type="InterPro" id="IPR014729">
    <property type="entry name" value="Rossmann-like_a/b/a_fold"/>
</dbReference>
<dbReference type="InterPro" id="IPR006016">
    <property type="entry name" value="UspA"/>
</dbReference>
<evidence type="ECO:0000259" key="2">
    <source>
        <dbReference type="Pfam" id="PF00582"/>
    </source>
</evidence>
<dbReference type="Proteomes" id="UP000271624">
    <property type="component" value="Unassembled WGS sequence"/>
</dbReference>
<accession>A0A433UXS0</accession>
<keyword evidence="4" id="KW-1185">Reference proteome</keyword>
<protein>
    <submittedName>
        <fullName evidence="3">Universal stress protein</fullName>
    </submittedName>
</protein>
<evidence type="ECO:0000256" key="1">
    <source>
        <dbReference type="ARBA" id="ARBA00008791"/>
    </source>
</evidence>
<feature type="domain" description="UspA" evidence="2">
    <location>
        <begin position="1"/>
        <end position="156"/>
    </location>
</feature>
<name>A0A433UXS0_9CYAN</name>
<evidence type="ECO:0000313" key="4">
    <source>
        <dbReference type="Proteomes" id="UP000271624"/>
    </source>
</evidence>
<dbReference type="InterPro" id="IPR006015">
    <property type="entry name" value="Universal_stress_UspA"/>
</dbReference>
<dbReference type="PANTHER" id="PTHR46268">
    <property type="entry name" value="STRESS RESPONSE PROTEIN NHAX"/>
    <property type="match status" value="1"/>
</dbReference>
<organism evidence="3 4">
    <name type="scientific">Dulcicalothrix desertica PCC 7102</name>
    <dbReference type="NCBI Taxonomy" id="232991"/>
    <lineage>
        <taxon>Bacteria</taxon>
        <taxon>Bacillati</taxon>
        <taxon>Cyanobacteriota</taxon>
        <taxon>Cyanophyceae</taxon>
        <taxon>Nostocales</taxon>
        <taxon>Calotrichaceae</taxon>
        <taxon>Dulcicalothrix</taxon>
    </lineage>
</organism>
<dbReference type="PRINTS" id="PR01438">
    <property type="entry name" value="UNVRSLSTRESS"/>
</dbReference>
<reference evidence="3" key="2">
    <citation type="journal article" date="2019" name="Genome Biol. Evol.">
        <title>Day and night: Metabolic profiles and evolutionary relationships of six axenic non-marine cyanobacteria.</title>
        <authorList>
            <person name="Will S.E."/>
            <person name="Henke P."/>
            <person name="Boedeker C."/>
            <person name="Huang S."/>
            <person name="Brinkmann H."/>
            <person name="Rohde M."/>
            <person name="Jarek M."/>
            <person name="Friedl T."/>
            <person name="Seufert S."/>
            <person name="Schumacher M."/>
            <person name="Overmann J."/>
            <person name="Neumann-Schaal M."/>
            <person name="Petersen J."/>
        </authorList>
    </citation>
    <scope>NUCLEOTIDE SEQUENCE [LARGE SCALE GENOMIC DNA]</scope>
    <source>
        <strain evidence="3">PCC 7102</strain>
    </source>
</reference>
<dbReference type="Gene3D" id="3.40.50.620">
    <property type="entry name" value="HUPs"/>
    <property type="match status" value="1"/>
</dbReference>
<gene>
    <name evidence="3" type="ORF">DSM106972_080170</name>
</gene>
<dbReference type="AlphaFoldDB" id="A0A433UXS0"/>
<dbReference type="EMBL" id="RSCL01000028">
    <property type="protein sequence ID" value="RUS98631.1"/>
    <property type="molecule type" value="Genomic_DNA"/>
</dbReference>